<feature type="region of interest" description="Disordered" evidence="1">
    <location>
        <begin position="51"/>
        <end position="143"/>
    </location>
</feature>
<sequence length="143" mass="14966">MQSITIFSCLILGAAVLSVNMHPNGDGHNQRPPFGNGTFYPNETFPSHMNGSVEDHGNKPTGNGTFVPGNFTAHSPPPSHGTGGNDGHNQRSPLGNGTFYPNETFPSHMNGSVEDHGNKPTGNGTFVPGNFTAHSSPPPPHGN</sequence>
<proteinExistence type="predicted"/>
<keyword evidence="2" id="KW-0732">Signal</keyword>
<protein>
    <submittedName>
        <fullName evidence="3">Uncharacterized protein</fullName>
    </submittedName>
</protein>
<evidence type="ECO:0000256" key="2">
    <source>
        <dbReference type="SAM" id="SignalP"/>
    </source>
</evidence>
<feature type="chain" id="PRO_5032308145" evidence="2">
    <location>
        <begin position="22"/>
        <end position="143"/>
    </location>
</feature>
<dbReference type="Proteomes" id="UP000663865">
    <property type="component" value="Unassembled WGS sequence"/>
</dbReference>
<organism evidence="3 4">
    <name type="scientific">Rotaria socialis</name>
    <dbReference type="NCBI Taxonomy" id="392032"/>
    <lineage>
        <taxon>Eukaryota</taxon>
        <taxon>Metazoa</taxon>
        <taxon>Spiralia</taxon>
        <taxon>Gnathifera</taxon>
        <taxon>Rotifera</taxon>
        <taxon>Eurotatoria</taxon>
        <taxon>Bdelloidea</taxon>
        <taxon>Philodinida</taxon>
        <taxon>Philodinidae</taxon>
        <taxon>Rotaria</taxon>
    </lineage>
</organism>
<name>A0A818C1X4_9BILA</name>
<dbReference type="EMBL" id="CAJNYV010001467">
    <property type="protein sequence ID" value="CAF3423489.1"/>
    <property type="molecule type" value="Genomic_DNA"/>
</dbReference>
<feature type="signal peptide" evidence="2">
    <location>
        <begin position="1"/>
        <end position="21"/>
    </location>
</feature>
<reference evidence="3" key="1">
    <citation type="submission" date="2021-02" db="EMBL/GenBank/DDBJ databases">
        <authorList>
            <person name="Nowell W R."/>
        </authorList>
    </citation>
    <scope>NUCLEOTIDE SEQUENCE</scope>
</reference>
<evidence type="ECO:0000313" key="3">
    <source>
        <dbReference type="EMBL" id="CAF3423489.1"/>
    </source>
</evidence>
<accession>A0A818C1X4</accession>
<comment type="caution">
    <text evidence="3">The sequence shown here is derived from an EMBL/GenBank/DDBJ whole genome shotgun (WGS) entry which is preliminary data.</text>
</comment>
<evidence type="ECO:0000256" key="1">
    <source>
        <dbReference type="SAM" id="MobiDB-lite"/>
    </source>
</evidence>
<evidence type="ECO:0000313" key="4">
    <source>
        <dbReference type="Proteomes" id="UP000663865"/>
    </source>
</evidence>
<gene>
    <name evidence="3" type="ORF">KIK155_LOCUS10163</name>
</gene>
<dbReference type="AlphaFoldDB" id="A0A818C1X4"/>
<feature type="compositionally biased region" description="Polar residues" evidence="1">
    <location>
        <begin position="90"/>
        <end position="110"/>
    </location>
</feature>